<proteinExistence type="predicted"/>
<sequence>MKKIIIILLCFSQTAFAQRKKKNVEEIPVKQQIEEYKIPEDQLLNGTLKGSKWYFDLKKYSETEIILDKDKTKPDVLYFLNAKNFQININQKNCKSLIKGTYQIMKMNDGSTTVQKGHQPFKITSPYQKCVVKLSGFLSGALDISFNETGDVMEIKEGEYSPPVTVPGH</sequence>
<keyword evidence="2" id="KW-1185">Reference proteome</keyword>
<dbReference type="Proteomes" id="UP000077824">
    <property type="component" value="Chromosome"/>
</dbReference>
<dbReference type="RefSeq" id="WP_066756623.1">
    <property type="nucleotide sequence ID" value="NZ_CP015199.1"/>
</dbReference>
<name>A0A172XY79_9FLAO</name>
<reference evidence="1 2" key="1">
    <citation type="submission" date="2016-04" db="EMBL/GenBank/DDBJ databases">
        <title>Complete Genome Sequence of Chryseobacterium sp. IHBB 10212.</title>
        <authorList>
            <person name="Pal M."/>
            <person name="Swarnkar M.K."/>
            <person name="Kaushal K."/>
            <person name="Chhibber S."/>
            <person name="Singh A.K."/>
            <person name="Gulati A."/>
        </authorList>
    </citation>
    <scope>NUCLEOTIDE SEQUENCE [LARGE SCALE GENOMIC DNA]</scope>
    <source>
        <strain evidence="1 2">IHBB 10212</strain>
    </source>
</reference>
<organism evidence="1 2">
    <name type="scientific">Chryseobacterium glaciei</name>
    <dbReference type="NCBI Taxonomy" id="1685010"/>
    <lineage>
        <taxon>Bacteria</taxon>
        <taxon>Pseudomonadati</taxon>
        <taxon>Bacteroidota</taxon>
        <taxon>Flavobacteriia</taxon>
        <taxon>Flavobacteriales</taxon>
        <taxon>Weeksellaceae</taxon>
        <taxon>Chryseobacterium group</taxon>
        <taxon>Chryseobacterium</taxon>
    </lineage>
</organism>
<gene>
    <name evidence="1" type="ORF">A0O34_15845</name>
</gene>
<evidence type="ECO:0000313" key="1">
    <source>
        <dbReference type="EMBL" id="ANF51891.1"/>
    </source>
</evidence>
<evidence type="ECO:0000313" key="2">
    <source>
        <dbReference type="Proteomes" id="UP000077824"/>
    </source>
</evidence>
<dbReference type="KEGG" id="chh:A0O34_15845"/>
<protein>
    <recommendedName>
        <fullName evidence="3">DUF4251 domain-containing protein</fullName>
    </recommendedName>
</protein>
<dbReference type="EMBL" id="CP015199">
    <property type="protein sequence ID" value="ANF51891.1"/>
    <property type="molecule type" value="Genomic_DNA"/>
</dbReference>
<dbReference type="OrthoDB" id="1248080at2"/>
<accession>A0A172XY79</accession>
<dbReference type="AlphaFoldDB" id="A0A172XY79"/>
<evidence type="ECO:0008006" key="3">
    <source>
        <dbReference type="Google" id="ProtNLM"/>
    </source>
</evidence>